<gene>
    <name evidence="13" type="ORF">NEZAVI_LOCUS8111</name>
</gene>
<dbReference type="HAMAP" id="MF_01665">
    <property type="entry name" value="HemeA_synth_type2"/>
    <property type="match status" value="1"/>
</dbReference>
<evidence type="ECO:0000256" key="9">
    <source>
        <dbReference type="ARBA" id="ARBA00023136"/>
    </source>
</evidence>
<dbReference type="Pfam" id="PF02628">
    <property type="entry name" value="COX15-CtaA"/>
    <property type="match status" value="1"/>
</dbReference>
<organism evidence="13 14">
    <name type="scientific">Nezara viridula</name>
    <name type="common">Southern green stink bug</name>
    <name type="synonym">Cimex viridulus</name>
    <dbReference type="NCBI Taxonomy" id="85310"/>
    <lineage>
        <taxon>Eukaryota</taxon>
        <taxon>Metazoa</taxon>
        <taxon>Ecdysozoa</taxon>
        <taxon>Arthropoda</taxon>
        <taxon>Hexapoda</taxon>
        <taxon>Insecta</taxon>
        <taxon>Pterygota</taxon>
        <taxon>Neoptera</taxon>
        <taxon>Paraneoptera</taxon>
        <taxon>Hemiptera</taxon>
        <taxon>Heteroptera</taxon>
        <taxon>Panheteroptera</taxon>
        <taxon>Pentatomomorpha</taxon>
        <taxon>Pentatomoidea</taxon>
        <taxon>Pentatomidae</taxon>
        <taxon>Pentatominae</taxon>
        <taxon>Nezara</taxon>
    </lineage>
</organism>
<keyword evidence="9 12" id="KW-0472">Membrane</keyword>
<feature type="transmembrane region" description="Helical" evidence="12">
    <location>
        <begin position="124"/>
        <end position="142"/>
    </location>
</feature>
<evidence type="ECO:0000256" key="5">
    <source>
        <dbReference type="ARBA" id="ARBA00022989"/>
    </source>
</evidence>
<keyword evidence="3 12" id="KW-0812">Transmembrane</keyword>
<keyword evidence="5 12" id="KW-1133">Transmembrane helix</keyword>
<name>A0A9P0HAM6_NEZVI</name>
<evidence type="ECO:0000256" key="12">
    <source>
        <dbReference type="SAM" id="Phobius"/>
    </source>
</evidence>
<evidence type="ECO:0000256" key="4">
    <source>
        <dbReference type="ARBA" id="ARBA00022723"/>
    </source>
</evidence>
<comment type="pathway">
    <text evidence="10">Porphyrin-containing compound metabolism; heme A biosynthesis; heme A from heme O: step 1/1.</text>
</comment>
<feature type="transmembrane region" description="Helical" evidence="12">
    <location>
        <begin position="328"/>
        <end position="351"/>
    </location>
</feature>
<evidence type="ECO:0000256" key="2">
    <source>
        <dbReference type="ARBA" id="ARBA00004141"/>
    </source>
</evidence>
<dbReference type="InterPro" id="IPR023754">
    <property type="entry name" value="HemeA_Synthase_type2"/>
</dbReference>
<reference evidence="13" key="1">
    <citation type="submission" date="2022-01" db="EMBL/GenBank/DDBJ databases">
        <authorList>
            <person name="King R."/>
        </authorList>
    </citation>
    <scope>NUCLEOTIDE SEQUENCE</scope>
</reference>
<dbReference type="GO" id="GO:0006784">
    <property type="term" value="P:heme A biosynthetic process"/>
    <property type="evidence" value="ECO:0007669"/>
    <property type="project" value="InterPro"/>
</dbReference>
<dbReference type="OrthoDB" id="1726137at2759"/>
<evidence type="ECO:0000256" key="11">
    <source>
        <dbReference type="ARBA" id="ARBA00048044"/>
    </source>
</evidence>
<dbReference type="AlphaFoldDB" id="A0A9P0HAM6"/>
<evidence type="ECO:0000313" key="14">
    <source>
        <dbReference type="Proteomes" id="UP001152798"/>
    </source>
</evidence>
<evidence type="ECO:0000313" key="13">
    <source>
        <dbReference type="EMBL" id="CAH1398465.1"/>
    </source>
</evidence>
<evidence type="ECO:0000256" key="7">
    <source>
        <dbReference type="ARBA" id="ARBA00023004"/>
    </source>
</evidence>
<comment type="catalytic activity">
    <reaction evidence="11">
        <text>Fe(II)-heme o + 2 A + H2O = Fe(II)-heme a + 2 AH2</text>
        <dbReference type="Rhea" id="RHEA:63388"/>
        <dbReference type="ChEBI" id="CHEBI:13193"/>
        <dbReference type="ChEBI" id="CHEBI:15377"/>
        <dbReference type="ChEBI" id="CHEBI:17499"/>
        <dbReference type="ChEBI" id="CHEBI:60530"/>
        <dbReference type="ChEBI" id="CHEBI:61715"/>
        <dbReference type="EC" id="1.17.99.9"/>
    </reaction>
    <physiologicalReaction direction="left-to-right" evidence="11">
        <dbReference type="Rhea" id="RHEA:63389"/>
    </physiologicalReaction>
</comment>
<evidence type="ECO:0000256" key="3">
    <source>
        <dbReference type="ARBA" id="ARBA00022692"/>
    </source>
</evidence>
<keyword evidence="8" id="KW-0350">Heme biosynthesis</keyword>
<evidence type="ECO:0000256" key="6">
    <source>
        <dbReference type="ARBA" id="ARBA00023002"/>
    </source>
</evidence>
<dbReference type="GO" id="GO:0005743">
    <property type="term" value="C:mitochondrial inner membrane"/>
    <property type="evidence" value="ECO:0007669"/>
    <property type="project" value="TreeGrafter"/>
</dbReference>
<dbReference type="PANTHER" id="PTHR23289">
    <property type="entry name" value="CYTOCHROME C OXIDASE ASSEMBLY PROTEIN COX15"/>
    <property type="match status" value="1"/>
</dbReference>
<keyword evidence="14" id="KW-1185">Reference proteome</keyword>
<sequence length="385" mass="43275">MVSAMDREKSLLNLIILDLKSETLAVHAIASKNAVAQKAVGYWLLGCGGMVFGAVVLGGVTRLTESGLSMVTWKLFGEKPPFNQADWEKEFELYKQFPEYKMKNMDITLEEFKRIWWMEYAHRMWGRCIGAAFLFPATYFWTKGYFSSAMKKRVFAFGLLIAAQGLMGWYMVKSGLEDRFPTQNDVVRVSQYRLASHLSLAFILYTAFLWSALDHLIPAQKLTEITKSARRFRGLAHASKGLVFLTAFSGAFVAGLDAGLVYNSFPKMGDKWIPDEILALTPKISNITENPVTVQFDHRMLGITTLSVISGLWLLSRKRTLPPRAYKAANALAIMAWTQVLLGITALVHYVPVSLAALHQSGSLVLLSFAVWLTHELKYVKRVVK</sequence>
<accession>A0A9P0HAM6</accession>
<feature type="transmembrane region" description="Helical" evidence="12">
    <location>
        <begin position="154"/>
        <end position="172"/>
    </location>
</feature>
<feature type="transmembrane region" description="Helical" evidence="12">
    <location>
        <begin position="241"/>
        <end position="262"/>
    </location>
</feature>
<keyword evidence="7" id="KW-0408">Iron</keyword>
<dbReference type="GO" id="GO:0046872">
    <property type="term" value="F:metal ion binding"/>
    <property type="evidence" value="ECO:0007669"/>
    <property type="project" value="UniProtKB-KW"/>
</dbReference>
<feature type="transmembrane region" description="Helical" evidence="12">
    <location>
        <begin position="192"/>
        <end position="213"/>
    </location>
</feature>
<keyword evidence="6" id="KW-0560">Oxidoreductase</keyword>
<dbReference type="PANTHER" id="PTHR23289:SF2">
    <property type="entry name" value="CYTOCHROME C OXIDASE ASSEMBLY PROTEIN COX15 HOMOLOG"/>
    <property type="match status" value="1"/>
</dbReference>
<evidence type="ECO:0000256" key="8">
    <source>
        <dbReference type="ARBA" id="ARBA00023133"/>
    </source>
</evidence>
<keyword evidence="4" id="KW-0479">Metal-binding</keyword>
<dbReference type="GO" id="GO:0016653">
    <property type="term" value="F:oxidoreductase activity, acting on NAD(P)H, heme protein as acceptor"/>
    <property type="evidence" value="ECO:0007669"/>
    <property type="project" value="TreeGrafter"/>
</dbReference>
<protein>
    <submittedName>
        <fullName evidence="13">Uncharacterized protein</fullName>
    </submittedName>
</protein>
<proteinExistence type="inferred from homology"/>
<dbReference type="EMBL" id="OV725080">
    <property type="protein sequence ID" value="CAH1398465.1"/>
    <property type="molecule type" value="Genomic_DNA"/>
</dbReference>
<comment type="subcellular location">
    <subcellularLocation>
        <location evidence="2">Membrane</location>
        <topology evidence="2">Multi-pass membrane protein</topology>
    </subcellularLocation>
</comment>
<dbReference type="InterPro" id="IPR003780">
    <property type="entry name" value="COX15/CtaA_fam"/>
</dbReference>
<feature type="transmembrane region" description="Helical" evidence="12">
    <location>
        <begin position="40"/>
        <end position="60"/>
    </location>
</feature>
<evidence type="ECO:0000256" key="1">
    <source>
        <dbReference type="ARBA" id="ARBA00001970"/>
    </source>
</evidence>
<feature type="transmembrane region" description="Helical" evidence="12">
    <location>
        <begin position="300"/>
        <end position="316"/>
    </location>
</feature>
<evidence type="ECO:0000256" key="10">
    <source>
        <dbReference type="ARBA" id="ARBA00044501"/>
    </source>
</evidence>
<feature type="transmembrane region" description="Helical" evidence="12">
    <location>
        <begin position="357"/>
        <end position="375"/>
    </location>
</feature>
<dbReference type="Proteomes" id="UP001152798">
    <property type="component" value="Chromosome 4"/>
</dbReference>
<dbReference type="GO" id="GO:0120547">
    <property type="term" value="F:heme A synthase activity"/>
    <property type="evidence" value="ECO:0007669"/>
    <property type="project" value="UniProtKB-EC"/>
</dbReference>
<comment type="cofactor">
    <cofactor evidence="1">
        <name>heme b</name>
        <dbReference type="ChEBI" id="CHEBI:60344"/>
    </cofactor>
</comment>